<organism evidence="3">
    <name type="scientific">Anisakis simplex</name>
    <name type="common">Herring worm</name>
    <dbReference type="NCBI Taxonomy" id="6269"/>
    <lineage>
        <taxon>Eukaryota</taxon>
        <taxon>Metazoa</taxon>
        <taxon>Ecdysozoa</taxon>
        <taxon>Nematoda</taxon>
        <taxon>Chromadorea</taxon>
        <taxon>Rhabditida</taxon>
        <taxon>Spirurina</taxon>
        <taxon>Ascaridomorpha</taxon>
        <taxon>Ascaridoidea</taxon>
        <taxon>Anisakidae</taxon>
        <taxon>Anisakis</taxon>
        <taxon>Anisakis simplex complex</taxon>
    </lineage>
</organism>
<keyword evidence="2" id="KW-1185">Reference proteome</keyword>
<evidence type="ECO:0000313" key="1">
    <source>
        <dbReference type="EMBL" id="VDK52135.1"/>
    </source>
</evidence>
<reference evidence="1 2" key="2">
    <citation type="submission" date="2018-11" db="EMBL/GenBank/DDBJ databases">
        <authorList>
            <consortium name="Pathogen Informatics"/>
        </authorList>
    </citation>
    <scope>NUCLEOTIDE SEQUENCE [LARGE SCALE GENOMIC DNA]</scope>
</reference>
<proteinExistence type="predicted"/>
<reference evidence="3" key="1">
    <citation type="submission" date="2017-02" db="UniProtKB">
        <authorList>
            <consortium name="WormBaseParasite"/>
        </authorList>
    </citation>
    <scope>IDENTIFICATION</scope>
</reference>
<accession>A0A0M3K223</accession>
<evidence type="ECO:0000313" key="2">
    <source>
        <dbReference type="Proteomes" id="UP000267096"/>
    </source>
</evidence>
<dbReference type="AlphaFoldDB" id="A0A0M3K223"/>
<gene>
    <name evidence="1" type="ORF">ASIM_LOCUS14352</name>
</gene>
<sequence length="101" mass="11034">MNTNKCVKSKQLTQATAICPAELIAFFQKSSSQRETTQTQSNGKDEVKSQSASVINFYTKNLPRLPITIRRRRKVVNENAIASTIADGISSVCPDLSSTAV</sequence>
<dbReference type="WBParaSite" id="ASIM_0001494201-mRNA-1">
    <property type="protein sequence ID" value="ASIM_0001494201-mRNA-1"/>
    <property type="gene ID" value="ASIM_0001494201"/>
</dbReference>
<protein>
    <submittedName>
        <fullName evidence="3">Pecanex-like protein</fullName>
    </submittedName>
</protein>
<dbReference type="Proteomes" id="UP000267096">
    <property type="component" value="Unassembled WGS sequence"/>
</dbReference>
<dbReference type="EMBL" id="UYRR01031716">
    <property type="protein sequence ID" value="VDK52135.1"/>
    <property type="molecule type" value="Genomic_DNA"/>
</dbReference>
<name>A0A0M3K223_ANISI</name>
<evidence type="ECO:0000313" key="3">
    <source>
        <dbReference type="WBParaSite" id="ASIM_0001494201-mRNA-1"/>
    </source>
</evidence>